<dbReference type="GO" id="GO:0016491">
    <property type="term" value="F:oxidoreductase activity"/>
    <property type="evidence" value="ECO:0007669"/>
    <property type="project" value="InterPro"/>
</dbReference>
<dbReference type="Pfam" id="PF00107">
    <property type="entry name" value="ADH_zinc_N"/>
    <property type="match status" value="1"/>
</dbReference>
<protein>
    <recommendedName>
        <fullName evidence="2">Enoyl reductase (ER) domain-containing protein</fullName>
    </recommendedName>
</protein>
<dbReference type="SMART" id="SM00829">
    <property type="entry name" value="PKS_ER"/>
    <property type="match status" value="1"/>
</dbReference>
<dbReference type="PANTHER" id="PTHR44154">
    <property type="entry name" value="QUINONE OXIDOREDUCTASE"/>
    <property type="match status" value="1"/>
</dbReference>
<dbReference type="InterPro" id="IPR013154">
    <property type="entry name" value="ADH-like_N"/>
</dbReference>
<dbReference type="AlphaFoldDB" id="A0A381VPC9"/>
<dbReference type="SUPFAM" id="SSF51735">
    <property type="entry name" value="NAD(P)-binding Rossmann-fold domains"/>
    <property type="match status" value="1"/>
</dbReference>
<feature type="domain" description="Enoyl reductase (ER)" evidence="2">
    <location>
        <begin position="1"/>
        <end position="300"/>
    </location>
</feature>
<proteinExistence type="predicted"/>
<dbReference type="InterPro" id="IPR020843">
    <property type="entry name" value="ER"/>
</dbReference>
<dbReference type="EMBL" id="UINC01009395">
    <property type="protein sequence ID" value="SVA42132.1"/>
    <property type="molecule type" value="Genomic_DNA"/>
</dbReference>
<accession>A0A381VPC9</accession>
<dbReference type="PANTHER" id="PTHR44154:SF1">
    <property type="entry name" value="QUINONE OXIDOREDUCTASE"/>
    <property type="match status" value="1"/>
</dbReference>
<keyword evidence="1" id="KW-0521">NADP</keyword>
<dbReference type="Pfam" id="PF08240">
    <property type="entry name" value="ADH_N"/>
    <property type="match status" value="1"/>
</dbReference>
<dbReference type="InterPro" id="IPR011032">
    <property type="entry name" value="GroES-like_sf"/>
</dbReference>
<reference evidence="3" key="1">
    <citation type="submission" date="2018-05" db="EMBL/GenBank/DDBJ databases">
        <authorList>
            <person name="Lanie J.A."/>
            <person name="Ng W.-L."/>
            <person name="Kazmierczak K.M."/>
            <person name="Andrzejewski T.M."/>
            <person name="Davidsen T.M."/>
            <person name="Wayne K.J."/>
            <person name="Tettelin H."/>
            <person name="Glass J.I."/>
            <person name="Rusch D."/>
            <person name="Podicherti R."/>
            <person name="Tsui H.-C.T."/>
            <person name="Winkler M.E."/>
        </authorList>
    </citation>
    <scope>NUCLEOTIDE SEQUENCE</scope>
</reference>
<evidence type="ECO:0000313" key="3">
    <source>
        <dbReference type="EMBL" id="SVA42132.1"/>
    </source>
</evidence>
<dbReference type="InterPro" id="IPR036291">
    <property type="entry name" value="NAD(P)-bd_dom_sf"/>
</dbReference>
<organism evidence="3">
    <name type="scientific">marine metagenome</name>
    <dbReference type="NCBI Taxonomy" id="408172"/>
    <lineage>
        <taxon>unclassified sequences</taxon>
        <taxon>metagenomes</taxon>
        <taxon>ecological metagenomes</taxon>
    </lineage>
</organism>
<dbReference type="InterPro" id="IPR051603">
    <property type="entry name" value="Zinc-ADH_QOR/CCCR"/>
</dbReference>
<gene>
    <name evidence="3" type="ORF">METZ01_LOCUS94986</name>
</gene>
<evidence type="ECO:0000256" key="1">
    <source>
        <dbReference type="ARBA" id="ARBA00022857"/>
    </source>
</evidence>
<dbReference type="Gene3D" id="3.40.50.720">
    <property type="entry name" value="NAD(P)-binding Rossmann-like Domain"/>
    <property type="match status" value="1"/>
</dbReference>
<dbReference type="InterPro" id="IPR013149">
    <property type="entry name" value="ADH-like_C"/>
</dbReference>
<name>A0A381VPC9_9ZZZZ</name>
<evidence type="ECO:0000259" key="2">
    <source>
        <dbReference type="SMART" id="SM00829"/>
    </source>
</evidence>
<dbReference type="Gene3D" id="3.90.180.10">
    <property type="entry name" value="Medium-chain alcohol dehydrogenases, catalytic domain"/>
    <property type="match status" value="1"/>
</dbReference>
<dbReference type="SUPFAM" id="SSF50129">
    <property type="entry name" value="GroES-like"/>
    <property type="match status" value="1"/>
</dbReference>
<sequence length="302" mass="33089">MNHLDLWVRKGIPGVPLPCILGSDGSGTVKEIGSKVTSFKTGDEVLIQPLTYCRECRFCKHGLENYCESWGIYGENQNGTQCEFMAVDEDHLRSKPHHLSFEEAAGFPLVAQTAYTMLIRRAKIKQGETVFIWGAGSGVGSIAIQVAKEKGCLVIAAGGSEEKLNLAQELGADNVLNYKLVDVKEEVNRVTDGGGVDVIFEHVGAKTWNTSLKILGKGGRLVTCGATTGSRVEIDIRHLFYKQQSIMGSTMGDVAAFDEVLQLLEEKKIRPVIDKVFPMKNIRDAHVYLEESHQAGKVILVP</sequence>